<dbReference type="Pfam" id="PF07602">
    <property type="entry name" value="DUF1565"/>
    <property type="match status" value="1"/>
</dbReference>
<dbReference type="Proteomes" id="UP001597282">
    <property type="component" value="Unassembled WGS sequence"/>
</dbReference>
<keyword evidence="2" id="KW-0964">Secreted</keyword>
<organism evidence="5 6">
    <name type="scientific">Kroppenstedtia sanguinis</name>
    <dbReference type="NCBI Taxonomy" id="1380684"/>
    <lineage>
        <taxon>Bacteria</taxon>
        <taxon>Bacillati</taxon>
        <taxon>Bacillota</taxon>
        <taxon>Bacilli</taxon>
        <taxon>Bacillales</taxon>
        <taxon>Thermoactinomycetaceae</taxon>
        <taxon>Kroppenstedtia</taxon>
    </lineage>
</organism>
<evidence type="ECO:0000313" key="5">
    <source>
        <dbReference type="EMBL" id="MFD1426882.1"/>
    </source>
</evidence>
<comment type="caution">
    <text evidence="5">The sequence shown here is derived from an EMBL/GenBank/DDBJ whole genome shotgun (WGS) entry which is preliminary data.</text>
</comment>
<dbReference type="InterPro" id="IPR011050">
    <property type="entry name" value="Pectin_lyase_fold/virulence"/>
</dbReference>
<dbReference type="PANTHER" id="PTHR40088">
    <property type="entry name" value="PECTATE LYASE (EUROFUNG)"/>
    <property type="match status" value="1"/>
</dbReference>
<comment type="subcellular location">
    <subcellularLocation>
        <location evidence="1">Secreted</location>
    </subcellularLocation>
</comment>
<dbReference type="RefSeq" id="WP_380164388.1">
    <property type="nucleotide sequence ID" value="NZ_JBHTNU010000006.1"/>
</dbReference>
<dbReference type="Gene3D" id="2.160.20.10">
    <property type="entry name" value="Single-stranded right-handed beta-helix, Pectin lyase-like"/>
    <property type="match status" value="1"/>
</dbReference>
<evidence type="ECO:0000256" key="3">
    <source>
        <dbReference type="ARBA" id="ARBA00022729"/>
    </source>
</evidence>
<protein>
    <submittedName>
        <fullName evidence="5">Nitrous oxide reductase family maturation protein NosD</fullName>
    </submittedName>
</protein>
<accession>A0ABW4C803</accession>
<evidence type="ECO:0000313" key="6">
    <source>
        <dbReference type="Proteomes" id="UP001597282"/>
    </source>
</evidence>
<name>A0ABW4C803_9BACL</name>
<dbReference type="InterPro" id="IPR006626">
    <property type="entry name" value="PbH1"/>
</dbReference>
<dbReference type="PANTHER" id="PTHR40088:SF2">
    <property type="entry name" value="SECRETED SUGAR HYDROLASE"/>
    <property type="match status" value="1"/>
</dbReference>
<proteinExistence type="predicted"/>
<dbReference type="InterPro" id="IPR052052">
    <property type="entry name" value="Polysaccharide_Lyase_9"/>
</dbReference>
<dbReference type="SMART" id="SM00722">
    <property type="entry name" value="CASH"/>
    <property type="match status" value="1"/>
</dbReference>
<dbReference type="SUPFAM" id="SSF51126">
    <property type="entry name" value="Pectin lyase-like"/>
    <property type="match status" value="1"/>
</dbReference>
<evidence type="ECO:0000256" key="1">
    <source>
        <dbReference type="ARBA" id="ARBA00004613"/>
    </source>
</evidence>
<dbReference type="InterPro" id="IPR011459">
    <property type="entry name" value="DUF1565"/>
</dbReference>
<dbReference type="SMART" id="SM00710">
    <property type="entry name" value="PbH1"/>
    <property type="match status" value="8"/>
</dbReference>
<feature type="domain" description="Carbohydrate-binding/sugar hydrolysis" evidence="4">
    <location>
        <begin position="70"/>
        <end position="235"/>
    </location>
</feature>
<dbReference type="InterPro" id="IPR012334">
    <property type="entry name" value="Pectin_lyas_fold"/>
</dbReference>
<evidence type="ECO:0000259" key="4">
    <source>
        <dbReference type="SMART" id="SM00722"/>
    </source>
</evidence>
<reference evidence="6" key="1">
    <citation type="journal article" date="2019" name="Int. J. Syst. Evol. Microbiol.">
        <title>The Global Catalogue of Microorganisms (GCM) 10K type strain sequencing project: providing services to taxonomists for standard genome sequencing and annotation.</title>
        <authorList>
            <consortium name="The Broad Institute Genomics Platform"/>
            <consortium name="The Broad Institute Genome Sequencing Center for Infectious Disease"/>
            <person name="Wu L."/>
            <person name="Ma J."/>
        </authorList>
    </citation>
    <scope>NUCLEOTIDE SEQUENCE [LARGE SCALE GENOMIC DNA]</scope>
    <source>
        <strain evidence="6">S1</strain>
    </source>
</reference>
<gene>
    <name evidence="5" type="ORF">ACFQ4Y_08015</name>
</gene>
<dbReference type="InterPro" id="IPR006633">
    <property type="entry name" value="Carb-bd_sugar_hydrolysis-dom"/>
</dbReference>
<sequence>MKLKMFWVLVPLVILVAGYILYPHDVTHGSGKEIYVSPDGDDENSGTQSQPLRTLQQASKQATAGTTVLVREGVYPEELQVKHSGTAAKPITFKNYKDEKAVISGKNRKEPQEETALVQVVNQDYVTIQGFTIEDLSTSVADATVMGIYVTGTSHHIQIKGNHVRRIETTAEDGNAHGIAVYGTDEMKDIQILDNTVEKLKLGFSEALVLNGNIDGFVIANNTVRDNDNIGIDLIGHEGTATKNDYVRNGIVENNTVYNNSSYGNPSYGEDYSAGGIYVDGGREIAIRKNKVYQNDLGIEATSEHQGKYAEEIRITENEVYDNAFTGISIGGYDDQRGGTKNSTISHNNIHHNDTKGLEGGQLLFQYHATDNQIEHNRLTASDSHIFLVNDSSSNQGNRLNQNIYHKEEGKPGVWIWEGKEFKDFSSYQKSTGNDLESEYRS</sequence>
<dbReference type="EMBL" id="JBHTNU010000006">
    <property type="protein sequence ID" value="MFD1426882.1"/>
    <property type="molecule type" value="Genomic_DNA"/>
</dbReference>
<keyword evidence="3" id="KW-0732">Signal</keyword>
<dbReference type="PROSITE" id="PS50890">
    <property type="entry name" value="PUA"/>
    <property type="match status" value="1"/>
</dbReference>
<keyword evidence="6" id="KW-1185">Reference proteome</keyword>
<evidence type="ECO:0000256" key="2">
    <source>
        <dbReference type="ARBA" id="ARBA00022525"/>
    </source>
</evidence>